<dbReference type="Gene3D" id="2.30.24.10">
    <property type="entry name" value="CAT RNA-binding domain"/>
    <property type="match status" value="1"/>
</dbReference>
<sequence length="280" mass="32652">MLSVKKILNNNVVIAEHPDYQEVVLIGKGLGFGKEPGQEIAGDKAEKFFVLKNEDEQQQYMNLLEYVDEEFIGVMNEFIEKLEARFKTKLHEHIHVGLTDHLYFAAKRIRQGQGIKNPFLHETELAYPMEYAAAMELTEWLNEKLDIRIPDGEIGFITLHIHSALTNRNLAEINHHTQLVSELILIIEDYLKIKISRKDMNYLRLVRHLHHAIERVQTETYVENQDSLKKVLQVEYPVCYNLSWKLIKIMQQRLQVSIPDAEAVYLTLHLQRLDSAQPNT</sequence>
<dbReference type="InterPro" id="IPR050661">
    <property type="entry name" value="BglG_antiterminators"/>
</dbReference>
<gene>
    <name evidence="3" type="ORF">HXA33_00955</name>
</gene>
<dbReference type="NCBIfam" id="NF047357">
    <property type="entry name" value="antiterm_GlcT"/>
    <property type="match status" value="1"/>
</dbReference>
<dbReference type="InterPro" id="IPR004341">
    <property type="entry name" value="CAT_RNA-bd_dom"/>
</dbReference>
<dbReference type="PANTHER" id="PTHR30185:SF16">
    <property type="entry name" value="PROTEIN GLCT"/>
    <property type="match status" value="1"/>
</dbReference>
<dbReference type="Pfam" id="PF03123">
    <property type="entry name" value="CAT_RBD"/>
    <property type="match status" value="1"/>
</dbReference>
<dbReference type="EMBL" id="JABXYM010000001">
    <property type="protein sequence ID" value="MCR6095116.1"/>
    <property type="molecule type" value="Genomic_DNA"/>
</dbReference>
<evidence type="ECO:0000313" key="4">
    <source>
        <dbReference type="Proteomes" id="UP001057753"/>
    </source>
</evidence>
<evidence type="ECO:0000256" key="1">
    <source>
        <dbReference type="ARBA" id="ARBA00022737"/>
    </source>
</evidence>
<dbReference type="SMART" id="SM01061">
    <property type="entry name" value="CAT_RBD"/>
    <property type="match status" value="1"/>
</dbReference>
<dbReference type="InterPro" id="IPR036634">
    <property type="entry name" value="PRD_sf"/>
</dbReference>
<organism evidence="3 4">
    <name type="scientific">Salipaludibacillus agaradhaerens</name>
    <name type="common">Bacillus agaradhaerens</name>
    <dbReference type="NCBI Taxonomy" id="76935"/>
    <lineage>
        <taxon>Bacteria</taxon>
        <taxon>Bacillati</taxon>
        <taxon>Bacillota</taxon>
        <taxon>Bacilli</taxon>
        <taxon>Bacillales</taxon>
        <taxon>Bacillaceae</taxon>
    </lineage>
</organism>
<dbReference type="SUPFAM" id="SSF63520">
    <property type="entry name" value="PTS-regulatory domain, PRD"/>
    <property type="match status" value="2"/>
</dbReference>
<dbReference type="Proteomes" id="UP001057753">
    <property type="component" value="Unassembled WGS sequence"/>
</dbReference>
<dbReference type="Gene3D" id="1.10.1790.10">
    <property type="entry name" value="PRD domain"/>
    <property type="match status" value="1"/>
</dbReference>
<dbReference type="Gene3D" id="1.20.890.100">
    <property type="match status" value="1"/>
</dbReference>
<protein>
    <submittedName>
        <fullName evidence="3">Transcription antiterminator</fullName>
    </submittedName>
</protein>
<dbReference type="PANTHER" id="PTHR30185">
    <property type="entry name" value="CRYPTIC BETA-GLUCOSIDE BGL OPERON ANTITERMINATOR"/>
    <property type="match status" value="1"/>
</dbReference>
<feature type="domain" description="PRD" evidence="2">
    <location>
        <begin position="172"/>
        <end position="280"/>
    </location>
</feature>
<keyword evidence="1" id="KW-0677">Repeat</keyword>
<comment type="caution">
    <text evidence="3">The sequence shown here is derived from an EMBL/GenBank/DDBJ whole genome shotgun (WGS) entry which is preliminary data.</text>
</comment>
<dbReference type="SUPFAM" id="SSF50151">
    <property type="entry name" value="SacY-like RNA-binding domain"/>
    <property type="match status" value="1"/>
</dbReference>
<dbReference type="InterPro" id="IPR011608">
    <property type="entry name" value="PRD"/>
</dbReference>
<dbReference type="RefSeq" id="WP_257819782.1">
    <property type="nucleotide sequence ID" value="NZ_JABXYM010000001.1"/>
</dbReference>
<accession>A0A9Q4FX31</accession>
<keyword evidence="4" id="KW-1185">Reference proteome</keyword>
<name>A0A9Q4FX31_SALAG</name>
<evidence type="ECO:0000259" key="2">
    <source>
        <dbReference type="PROSITE" id="PS51372"/>
    </source>
</evidence>
<dbReference type="AlphaFoldDB" id="A0A9Q4FX31"/>
<proteinExistence type="predicted"/>
<dbReference type="InterPro" id="IPR036650">
    <property type="entry name" value="CAT_RNA-bd_dom_sf"/>
</dbReference>
<dbReference type="Pfam" id="PF00874">
    <property type="entry name" value="PRD"/>
    <property type="match status" value="2"/>
</dbReference>
<evidence type="ECO:0000313" key="3">
    <source>
        <dbReference type="EMBL" id="MCR6095116.1"/>
    </source>
</evidence>
<feature type="domain" description="PRD" evidence="2">
    <location>
        <begin position="66"/>
        <end position="171"/>
    </location>
</feature>
<dbReference type="GO" id="GO:0006355">
    <property type="term" value="P:regulation of DNA-templated transcription"/>
    <property type="evidence" value="ECO:0007669"/>
    <property type="project" value="InterPro"/>
</dbReference>
<dbReference type="Gene3D" id="1.20.58.1950">
    <property type="match status" value="1"/>
</dbReference>
<reference evidence="3" key="1">
    <citation type="submission" date="2020-06" db="EMBL/GenBank/DDBJ databases">
        <title>Insight into the genomes of haloalkaliphilic bacilli from Kenyan soda lakes.</title>
        <authorList>
            <person name="Mwirichia R."/>
            <person name="Villamizar G.C."/>
            <person name="Poehlein A."/>
            <person name="Mugweru J."/>
            <person name="Kipnyargis A."/>
            <person name="Kiplimo D."/>
            <person name="Orwa P."/>
            <person name="Daniel R."/>
        </authorList>
    </citation>
    <scope>NUCLEOTIDE SEQUENCE</scope>
    <source>
        <strain evidence="3">B1096_S55</strain>
    </source>
</reference>
<dbReference type="GO" id="GO:0003723">
    <property type="term" value="F:RNA binding"/>
    <property type="evidence" value="ECO:0007669"/>
    <property type="project" value="InterPro"/>
</dbReference>
<dbReference type="PROSITE" id="PS51372">
    <property type="entry name" value="PRD_2"/>
    <property type="match status" value="2"/>
</dbReference>